<organism evidence="4 5">
    <name type="scientific">Streptomyces katrae</name>
    <dbReference type="NCBI Taxonomy" id="68223"/>
    <lineage>
        <taxon>Bacteria</taxon>
        <taxon>Bacillati</taxon>
        <taxon>Actinomycetota</taxon>
        <taxon>Actinomycetes</taxon>
        <taxon>Kitasatosporales</taxon>
        <taxon>Streptomycetaceae</taxon>
        <taxon>Streptomyces</taxon>
    </lineage>
</organism>
<proteinExistence type="inferred from homology"/>
<dbReference type="InterPro" id="IPR003325">
    <property type="entry name" value="TerD"/>
</dbReference>
<name>A0ABT7H7V3_9ACTN</name>
<evidence type="ECO:0000256" key="2">
    <source>
        <dbReference type="SAM" id="MobiDB-lite"/>
    </source>
</evidence>
<reference evidence="4 5" key="1">
    <citation type="submission" date="2023-05" db="EMBL/GenBank/DDBJ databases">
        <title>Sequencing and Assembly of Streptomyces sp. NP73.</title>
        <authorList>
            <person name="Konwar A.N."/>
            <person name="Saikia K."/>
            <person name="Thakur D."/>
        </authorList>
    </citation>
    <scope>NUCLEOTIDE SEQUENCE [LARGE SCALE GENOMIC DNA]</scope>
    <source>
        <strain evidence="4 5">NP73</strain>
    </source>
</reference>
<comment type="caution">
    <text evidence="4">The sequence shown here is derived from an EMBL/GenBank/DDBJ whole genome shotgun (WGS) entry which is preliminary data.</text>
</comment>
<feature type="region of interest" description="Disordered" evidence="2">
    <location>
        <begin position="181"/>
        <end position="232"/>
    </location>
</feature>
<protein>
    <submittedName>
        <fullName evidence="4">TerD family protein</fullName>
    </submittedName>
</protein>
<feature type="compositionally biased region" description="Pro residues" evidence="2">
    <location>
        <begin position="192"/>
        <end position="210"/>
    </location>
</feature>
<dbReference type="InterPro" id="IPR051324">
    <property type="entry name" value="Stress/Tellurium_Resist"/>
</dbReference>
<comment type="similarity">
    <text evidence="1">Belongs to the CAPAB/TerDEXZ family.</text>
</comment>
<dbReference type="PANTHER" id="PTHR32097:SF4">
    <property type="entry name" value="GENERAL STRESS PROTEIN 16U"/>
    <property type="match status" value="1"/>
</dbReference>
<dbReference type="EMBL" id="JASITI010000091">
    <property type="protein sequence ID" value="MDK9501154.1"/>
    <property type="molecule type" value="Genomic_DNA"/>
</dbReference>
<evidence type="ECO:0000313" key="4">
    <source>
        <dbReference type="EMBL" id="MDK9501154.1"/>
    </source>
</evidence>
<keyword evidence="5" id="KW-1185">Reference proteome</keyword>
<evidence type="ECO:0000259" key="3">
    <source>
        <dbReference type="Pfam" id="PF02342"/>
    </source>
</evidence>
<evidence type="ECO:0000313" key="5">
    <source>
        <dbReference type="Proteomes" id="UP001223390"/>
    </source>
</evidence>
<dbReference type="PANTHER" id="PTHR32097">
    <property type="entry name" value="CAMP-BINDING PROTEIN 1-RELATED"/>
    <property type="match status" value="1"/>
</dbReference>
<gene>
    <name evidence="4" type="ORF">QEZ40_007526</name>
</gene>
<dbReference type="Proteomes" id="UP001223390">
    <property type="component" value="Unassembled WGS sequence"/>
</dbReference>
<dbReference type="Gene3D" id="2.60.60.30">
    <property type="entry name" value="sav2460 like domains"/>
    <property type="match status" value="1"/>
</dbReference>
<feature type="compositionally biased region" description="Acidic residues" evidence="2">
    <location>
        <begin position="181"/>
        <end position="190"/>
    </location>
</feature>
<evidence type="ECO:0000256" key="1">
    <source>
        <dbReference type="ARBA" id="ARBA00008775"/>
    </source>
</evidence>
<sequence length="479" mass="51004">MTQIIKGGNLPMSGEPMRVAVVRRAAGPGVPEIDPAALLLDDSGKVRGRSDLVFYNQRAHATSAVELLGNARSEDGRTADWLEIDPGRVEPEVERIVIAASSEGVAFGEIPGLYLEAVSSATGERMVVYSVDDDDATTETAYVLGEFYRRDGGWKFRAVGQGYDSGLPGLAEDYGFTVEDEAEAEAEEADAGPPPAPALPEAPPPAPPLPAAAAPADAVTAPAPAVPAEAGSEAAGSEAPAVAAPAVPPGVPVSKSGAPLLGTITRRINSLPTDFGPDFPVFTQEGRGEDIVRVETATAAGFAVVDLVRLGDGHVEVSRLNHRNREQSPSALRGWAEDFTGRGIVDHDGNGPLRLRVKARGEWKITVSPVSVLRDASERVEGVGSDVLAYSGPAVDLAVRYRNSKDDAWFELESLRRSASRRTLHSGDRWPGRSTVALTRGARLLIVSYDSAWSLTPREVTPHPNRREGEIPPFWRRLR</sequence>
<dbReference type="CDD" id="cd06974">
    <property type="entry name" value="TerD_like"/>
    <property type="match status" value="1"/>
</dbReference>
<feature type="compositionally biased region" description="Low complexity" evidence="2">
    <location>
        <begin position="211"/>
        <end position="232"/>
    </location>
</feature>
<feature type="domain" description="TerD" evidence="3">
    <location>
        <begin position="27"/>
        <end position="174"/>
    </location>
</feature>
<accession>A0ABT7H7V3</accession>
<dbReference type="Pfam" id="PF02342">
    <property type="entry name" value="TerD"/>
    <property type="match status" value="1"/>
</dbReference>
<dbReference type="RefSeq" id="WP_285346571.1">
    <property type="nucleotide sequence ID" value="NZ_JASITI010000091.1"/>
</dbReference>